<protein>
    <recommendedName>
        <fullName evidence="1">site-specific DNA-methyltransferase (adenine-specific)</fullName>
        <ecNumber evidence="1">2.1.1.72</ecNumber>
    </recommendedName>
</protein>
<dbReference type="PRINTS" id="PR00507">
    <property type="entry name" value="N12N6MTFRASE"/>
</dbReference>
<comment type="catalytic activity">
    <reaction evidence="6">
        <text>a 2'-deoxyadenosine in DNA + S-adenosyl-L-methionine = an N(6)-methyl-2'-deoxyadenosine in DNA + S-adenosyl-L-homocysteine + H(+)</text>
        <dbReference type="Rhea" id="RHEA:15197"/>
        <dbReference type="Rhea" id="RHEA-COMP:12418"/>
        <dbReference type="Rhea" id="RHEA-COMP:12419"/>
        <dbReference type="ChEBI" id="CHEBI:15378"/>
        <dbReference type="ChEBI" id="CHEBI:57856"/>
        <dbReference type="ChEBI" id="CHEBI:59789"/>
        <dbReference type="ChEBI" id="CHEBI:90615"/>
        <dbReference type="ChEBI" id="CHEBI:90616"/>
        <dbReference type="EC" id="2.1.1.72"/>
    </reaction>
</comment>
<dbReference type="GO" id="GO:0008170">
    <property type="term" value="F:N-methyltransferase activity"/>
    <property type="evidence" value="ECO:0007669"/>
    <property type="project" value="InterPro"/>
</dbReference>
<dbReference type="PANTHER" id="PTHR42933:SF3">
    <property type="entry name" value="TYPE I RESTRICTION ENZYME MJAVIII METHYLASE SUBUNIT"/>
    <property type="match status" value="1"/>
</dbReference>
<dbReference type="PANTHER" id="PTHR42933">
    <property type="entry name" value="SLR6095 PROTEIN"/>
    <property type="match status" value="1"/>
</dbReference>
<comment type="caution">
    <text evidence="8">The sequence shown here is derived from an EMBL/GenBank/DDBJ whole genome shotgun (WGS) entry which is preliminary data.</text>
</comment>
<evidence type="ECO:0000256" key="5">
    <source>
        <dbReference type="ARBA" id="ARBA00022747"/>
    </source>
</evidence>
<organism evidence="8 9">
    <name type="scientific">Paenibacillus abyssi</name>
    <dbReference type="NCBI Taxonomy" id="1340531"/>
    <lineage>
        <taxon>Bacteria</taxon>
        <taxon>Bacillati</taxon>
        <taxon>Bacillota</taxon>
        <taxon>Bacilli</taxon>
        <taxon>Bacillales</taxon>
        <taxon>Paenibacillaceae</taxon>
        <taxon>Paenibacillus</taxon>
    </lineage>
</organism>
<evidence type="ECO:0000256" key="3">
    <source>
        <dbReference type="ARBA" id="ARBA00022679"/>
    </source>
</evidence>
<dbReference type="RefSeq" id="WP_188528160.1">
    <property type="nucleotide sequence ID" value="NZ_BMGR01000001.1"/>
</dbReference>
<dbReference type="InterPro" id="IPR029063">
    <property type="entry name" value="SAM-dependent_MTases_sf"/>
</dbReference>
<evidence type="ECO:0000256" key="2">
    <source>
        <dbReference type="ARBA" id="ARBA00022603"/>
    </source>
</evidence>
<dbReference type="InterPro" id="IPR002052">
    <property type="entry name" value="DNA_methylase_N6_adenine_CS"/>
</dbReference>
<dbReference type="GO" id="GO:0009007">
    <property type="term" value="F:site-specific DNA-methyltransferase (adenine-specific) activity"/>
    <property type="evidence" value="ECO:0007669"/>
    <property type="project" value="UniProtKB-EC"/>
</dbReference>
<dbReference type="AlphaFoldDB" id="A0A917CGQ5"/>
<feature type="domain" description="DNA methylase adenine-specific" evidence="7">
    <location>
        <begin position="33"/>
        <end position="241"/>
    </location>
</feature>
<dbReference type="Proteomes" id="UP000644756">
    <property type="component" value="Unassembled WGS sequence"/>
</dbReference>
<gene>
    <name evidence="8" type="ORF">GCM10010916_02080</name>
</gene>
<keyword evidence="3" id="KW-0808">Transferase</keyword>
<proteinExistence type="predicted"/>
<keyword evidence="2" id="KW-0489">Methyltransferase</keyword>
<name>A0A917CGQ5_9BACL</name>
<dbReference type="InterPro" id="IPR051537">
    <property type="entry name" value="DNA_Adenine_Mtase"/>
</dbReference>
<dbReference type="EMBL" id="BMGR01000001">
    <property type="protein sequence ID" value="GGF88329.1"/>
    <property type="molecule type" value="Genomic_DNA"/>
</dbReference>
<evidence type="ECO:0000256" key="1">
    <source>
        <dbReference type="ARBA" id="ARBA00011900"/>
    </source>
</evidence>
<accession>A0A917CGQ5</accession>
<sequence length="387" mass="42773">MAIIAKPHEDITEDDVQFLRDNYTSAGGLLPNAYSGGAFFTPTHVARFIVEALRGLSGGFSAGQTWLEPSCGSGVFIEHIPDDAEITALELDETSAKVTTLIYPHANVINADALTHSRRDYYDFVIGNPPYGVSIDIAAEELPDEYVTLTKKRDRYGGKSELAFIELAIKAAKPGGYIALVLPKGIGFSGASAKVRDLAKETCWHVASIELPETTFAHVGTTIKTDIHILRKITPNARKVYVEYSRIGSEKYPLDIVKQTDATTEGSTFWYEGQQPIFHAVITDIGYDKDGKSTDKWGDGLTQLDELLEAFTDGGLVRENCDPVAPFKDEYHGFSVKVPPHEEWRVKAGHVTYWNVLTLGRGEDINGTSSFDFDWQDRIVNEYKGAR</sequence>
<dbReference type="InterPro" id="IPR003356">
    <property type="entry name" value="DNA_methylase_A-5"/>
</dbReference>
<evidence type="ECO:0000313" key="8">
    <source>
        <dbReference type="EMBL" id="GGF88329.1"/>
    </source>
</evidence>
<evidence type="ECO:0000313" key="9">
    <source>
        <dbReference type="Proteomes" id="UP000644756"/>
    </source>
</evidence>
<keyword evidence="5" id="KW-0680">Restriction system</keyword>
<reference evidence="8" key="1">
    <citation type="journal article" date="2014" name="Int. J. Syst. Evol. Microbiol.">
        <title>Complete genome sequence of Corynebacterium casei LMG S-19264T (=DSM 44701T), isolated from a smear-ripened cheese.</title>
        <authorList>
            <consortium name="US DOE Joint Genome Institute (JGI-PGF)"/>
            <person name="Walter F."/>
            <person name="Albersmeier A."/>
            <person name="Kalinowski J."/>
            <person name="Ruckert C."/>
        </authorList>
    </citation>
    <scope>NUCLEOTIDE SEQUENCE</scope>
    <source>
        <strain evidence="8">CGMCC 1.12987</strain>
    </source>
</reference>
<reference evidence="8" key="2">
    <citation type="submission" date="2020-09" db="EMBL/GenBank/DDBJ databases">
        <authorList>
            <person name="Sun Q."/>
            <person name="Zhou Y."/>
        </authorList>
    </citation>
    <scope>NUCLEOTIDE SEQUENCE</scope>
    <source>
        <strain evidence="8">CGMCC 1.12987</strain>
    </source>
</reference>
<dbReference type="GO" id="GO:0032259">
    <property type="term" value="P:methylation"/>
    <property type="evidence" value="ECO:0007669"/>
    <property type="project" value="UniProtKB-KW"/>
</dbReference>
<keyword evidence="4" id="KW-0949">S-adenosyl-L-methionine</keyword>
<dbReference type="EC" id="2.1.1.72" evidence="1"/>
<dbReference type="Pfam" id="PF02384">
    <property type="entry name" value="N6_Mtase"/>
    <property type="match status" value="1"/>
</dbReference>
<evidence type="ECO:0000256" key="6">
    <source>
        <dbReference type="ARBA" id="ARBA00047942"/>
    </source>
</evidence>
<keyword evidence="9" id="KW-1185">Reference proteome</keyword>
<dbReference type="GO" id="GO:0003677">
    <property type="term" value="F:DNA binding"/>
    <property type="evidence" value="ECO:0007669"/>
    <property type="project" value="InterPro"/>
</dbReference>
<evidence type="ECO:0000259" key="7">
    <source>
        <dbReference type="Pfam" id="PF02384"/>
    </source>
</evidence>
<dbReference type="CDD" id="cd02440">
    <property type="entry name" value="AdoMet_MTases"/>
    <property type="match status" value="1"/>
</dbReference>
<dbReference type="Gene3D" id="3.40.50.150">
    <property type="entry name" value="Vaccinia Virus protein VP39"/>
    <property type="match status" value="1"/>
</dbReference>
<dbReference type="GO" id="GO:0009307">
    <property type="term" value="P:DNA restriction-modification system"/>
    <property type="evidence" value="ECO:0007669"/>
    <property type="project" value="UniProtKB-KW"/>
</dbReference>
<dbReference type="SUPFAM" id="SSF53335">
    <property type="entry name" value="S-adenosyl-L-methionine-dependent methyltransferases"/>
    <property type="match status" value="1"/>
</dbReference>
<dbReference type="PROSITE" id="PS00092">
    <property type="entry name" value="N6_MTASE"/>
    <property type="match status" value="1"/>
</dbReference>
<evidence type="ECO:0000256" key="4">
    <source>
        <dbReference type="ARBA" id="ARBA00022691"/>
    </source>
</evidence>